<accession>A0A1H4EJI9</accession>
<gene>
    <name evidence="2" type="ORF">SAMN05444370_1146</name>
</gene>
<feature type="region of interest" description="Disordered" evidence="1">
    <location>
        <begin position="1"/>
        <end position="20"/>
    </location>
</feature>
<reference evidence="2 3" key="1">
    <citation type="submission" date="2016-10" db="EMBL/GenBank/DDBJ databases">
        <authorList>
            <person name="de Groot N.N."/>
        </authorList>
    </citation>
    <scope>NUCLEOTIDE SEQUENCE [LARGE SCALE GENOMIC DNA]</scope>
    <source>
        <strain evidence="2 3">DSM 15345</strain>
    </source>
</reference>
<dbReference type="RefSeq" id="WP_093255259.1">
    <property type="nucleotide sequence ID" value="NZ_FNQM01000014.1"/>
</dbReference>
<evidence type="ECO:0000313" key="2">
    <source>
        <dbReference type="EMBL" id="SEA84412.1"/>
    </source>
</evidence>
<sequence>MTTRRDQTPQCSSAPARPHPQLRSASHFLIGAFLVSLSPSLAVAQMSTQPEDPRDTVLRLPVVSSGDVVATALFSFRQGVWPTCPAAVQPPSNNSDTVEIVGPEALRRSDGRPAKRECYADDEGNCYCFGDSSPTGEPPVLLVLSRDVMDGVRALWNGEKIEDTRLHPLDVEEAPAVQRFQAGSLR</sequence>
<proteinExistence type="predicted"/>
<organism evidence="2 3">
    <name type="scientific">Rubrimonas cliftonensis</name>
    <dbReference type="NCBI Taxonomy" id="89524"/>
    <lineage>
        <taxon>Bacteria</taxon>
        <taxon>Pseudomonadati</taxon>
        <taxon>Pseudomonadota</taxon>
        <taxon>Alphaproteobacteria</taxon>
        <taxon>Rhodobacterales</taxon>
        <taxon>Paracoccaceae</taxon>
        <taxon>Rubrimonas</taxon>
    </lineage>
</organism>
<protein>
    <submittedName>
        <fullName evidence="2">Uncharacterized protein</fullName>
    </submittedName>
</protein>
<evidence type="ECO:0000256" key="1">
    <source>
        <dbReference type="SAM" id="MobiDB-lite"/>
    </source>
</evidence>
<evidence type="ECO:0000313" key="3">
    <source>
        <dbReference type="Proteomes" id="UP000198703"/>
    </source>
</evidence>
<keyword evidence="3" id="KW-1185">Reference proteome</keyword>
<dbReference type="AlphaFoldDB" id="A0A1H4EJI9"/>
<dbReference type="EMBL" id="FNQM01000014">
    <property type="protein sequence ID" value="SEA84412.1"/>
    <property type="molecule type" value="Genomic_DNA"/>
</dbReference>
<name>A0A1H4EJI9_9RHOB</name>
<dbReference type="Proteomes" id="UP000198703">
    <property type="component" value="Unassembled WGS sequence"/>
</dbReference>